<evidence type="ECO:0000256" key="4">
    <source>
        <dbReference type="SAM" id="MobiDB-lite"/>
    </source>
</evidence>
<dbReference type="InterPro" id="IPR000792">
    <property type="entry name" value="Tscrpt_reg_LuxR_C"/>
</dbReference>
<keyword evidence="5" id="KW-0812">Transmembrane</keyword>
<dbReference type="PRINTS" id="PR00038">
    <property type="entry name" value="HTHLUXR"/>
</dbReference>
<gene>
    <name evidence="7" type="ORF">DFK10_06970</name>
</gene>
<accession>A0A2V1P6Q4</accession>
<sequence length="186" mass="19826">MQGTSKKPAALMALIAAQVLCAGFFLWDVGADGVALGLTALSDWHFAIELVAALALISAVVIETRYLLTLLRRSAHLEHQVSIAASAFHDVIEEHFQGWGLTPAERDIAHFMVKGFSISEIAELRGSAEGTVKSHLNAIYRKAEVTNRGELLSLLIEDLMAMPVATETGADNPPAPASRPGVSPVS</sequence>
<dbReference type="InterPro" id="IPR036388">
    <property type="entry name" value="WH-like_DNA-bd_sf"/>
</dbReference>
<organism evidence="7 8">
    <name type="scientific">Salibaculum griseiflavum</name>
    <dbReference type="NCBI Taxonomy" id="1914409"/>
    <lineage>
        <taxon>Bacteria</taxon>
        <taxon>Pseudomonadati</taxon>
        <taxon>Pseudomonadota</taxon>
        <taxon>Alphaproteobacteria</taxon>
        <taxon>Rhodobacterales</taxon>
        <taxon>Roseobacteraceae</taxon>
        <taxon>Salibaculum</taxon>
    </lineage>
</organism>
<protein>
    <submittedName>
        <fullName evidence="7">Helix-turn-helix transcriptional regulator</fullName>
    </submittedName>
</protein>
<feature type="transmembrane region" description="Helical" evidence="5">
    <location>
        <begin position="9"/>
        <end position="27"/>
    </location>
</feature>
<dbReference type="CDD" id="cd06170">
    <property type="entry name" value="LuxR_C_like"/>
    <property type="match status" value="1"/>
</dbReference>
<dbReference type="Pfam" id="PF00196">
    <property type="entry name" value="GerE"/>
    <property type="match status" value="1"/>
</dbReference>
<keyword evidence="5" id="KW-0472">Membrane</keyword>
<dbReference type="GO" id="GO:0003677">
    <property type="term" value="F:DNA binding"/>
    <property type="evidence" value="ECO:0007669"/>
    <property type="project" value="UniProtKB-KW"/>
</dbReference>
<evidence type="ECO:0000313" key="8">
    <source>
        <dbReference type="Proteomes" id="UP000245293"/>
    </source>
</evidence>
<evidence type="ECO:0000259" key="6">
    <source>
        <dbReference type="PROSITE" id="PS50043"/>
    </source>
</evidence>
<dbReference type="PANTHER" id="PTHR44688">
    <property type="entry name" value="DNA-BINDING TRANSCRIPTIONAL ACTIVATOR DEVR_DOSR"/>
    <property type="match status" value="1"/>
</dbReference>
<dbReference type="InterPro" id="IPR016032">
    <property type="entry name" value="Sig_transdc_resp-reg_C-effctor"/>
</dbReference>
<dbReference type="RefSeq" id="WP_109387985.1">
    <property type="nucleotide sequence ID" value="NZ_QETF01000005.1"/>
</dbReference>
<evidence type="ECO:0000256" key="5">
    <source>
        <dbReference type="SAM" id="Phobius"/>
    </source>
</evidence>
<feature type="transmembrane region" description="Helical" evidence="5">
    <location>
        <begin position="47"/>
        <end position="68"/>
    </location>
</feature>
<dbReference type="SMART" id="SM00421">
    <property type="entry name" value="HTH_LUXR"/>
    <property type="match status" value="1"/>
</dbReference>
<dbReference type="Gene3D" id="1.10.10.10">
    <property type="entry name" value="Winged helix-like DNA-binding domain superfamily/Winged helix DNA-binding domain"/>
    <property type="match status" value="1"/>
</dbReference>
<dbReference type="EMBL" id="QETF01000005">
    <property type="protein sequence ID" value="PWG17494.1"/>
    <property type="molecule type" value="Genomic_DNA"/>
</dbReference>
<evidence type="ECO:0000313" key="7">
    <source>
        <dbReference type="EMBL" id="PWG17494.1"/>
    </source>
</evidence>
<evidence type="ECO:0000256" key="1">
    <source>
        <dbReference type="ARBA" id="ARBA00023015"/>
    </source>
</evidence>
<keyword evidence="1" id="KW-0805">Transcription regulation</keyword>
<proteinExistence type="predicted"/>
<keyword evidence="8" id="KW-1185">Reference proteome</keyword>
<dbReference type="SUPFAM" id="SSF46894">
    <property type="entry name" value="C-terminal effector domain of the bipartite response regulators"/>
    <property type="match status" value="1"/>
</dbReference>
<dbReference type="PANTHER" id="PTHR44688:SF16">
    <property type="entry name" value="DNA-BINDING TRANSCRIPTIONAL ACTIVATOR DEVR_DOSR"/>
    <property type="match status" value="1"/>
</dbReference>
<keyword evidence="3" id="KW-0804">Transcription</keyword>
<reference evidence="8" key="1">
    <citation type="submission" date="2018-05" db="EMBL/GenBank/DDBJ databases">
        <authorList>
            <person name="Du Z."/>
            <person name="Wang X."/>
        </authorList>
    </citation>
    <scope>NUCLEOTIDE SEQUENCE [LARGE SCALE GENOMIC DNA]</scope>
    <source>
        <strain evidence="8">WDS4C29</strain>
    </source>
</reference>
<dbReference type="OrthoDB" id="8277135at2"/>
<keyword evidence="2" id="KW-0238">DNA-binding</keyword>
<feature type="domain" description="HTH luxR-type" evidence="6">
    <location>
        <begin position="94"/>
        <end position="159"/>
    </location>
</feature>
<evidence type="ECO:0000256" key="3">
    <source>
        <dbReference type="ARBA" id="ARBA00023163"/>
    </source>
</evidence>
<dbReference type="AlphaFoldDB" id="A0A2V1P6Q4"/>
<comment type="caution">
    <text evidence="7">The sequence shown here is derived from an EMBL/GenBank/DDBJ whole genome shotgun (WGS) entry which is preliminary data.</text>
</comment>
<feature type="region of interest" description="Disordered" evidence="4">
    <location>
        <begin position="166"/>
        <end position="186"/>
    </location>
</feature>
<name>A0A2V1P6Q4_9RHOB</name>
<dbReference type="Proteomes" id="UP000245293">
    <property type="component" value="Unassembled WGS sequence"/>
</dbReference>
<dbReference type="PROSITE" id="PS50043">
    <property type="entry name" value="HTH_LUXR_2"/>
    <property type="match status" value="1"/>
</dbReference>
<evidence type="ECO:0000256" key="2">
    <source>
        <dbReference type="ARBA" id="ARBA00023125"/>
    </source>
</evidence>
<keyword evidence="5" id="KW-1133">Transmembrane helix</keyword>
<dbReference type="GO" id="GO:0006355">
    <property type="term" value="P:regulation of DNA-templated transcription"/>
    <property type="evidence" value="ECO:0007669"/>
    <property type="project" value="InterPro"/>
</dbReference>